<accession>A0A3S8NEL4</accession>
<protein>
    <submittedName>
        <fullName evidence="1">Uncharacterized protein</fullName>
    </submittedName>
</protein>
<dbReference type="EMBL" id="MK064562">
    <property type="protein sequence ID" value="AZI75719.1"/>
    <property type="molecule type" value="Genomic_DNA"/>
</dbReference>
<reference evidence="1" key="1">
    <citation type="journal article" date="2018" name="Environ. Microbiol.">
        <title>New archaeal viruses discovered by metagenomic analysis of viral communities in enrichment cultures.</title>
        <authorList>
            <person name="Liu Y."/>
            <person name="Brandt D."/>
            <person name="Ishino S."/>
            <person name="Ishino Y."/>
            <person name="Koonin E.V."/>
            <person name="Kalinowski J."/>
            <person name="Krupovic M."/>
            <person name="Prangishvili D."/>
        </authorList>
    </citation>
    <scope>NUCLEOTIDE SEQUENCE [LARGE SCALE GENOMIC DNA]</scope>
</reference>
<sequence>MILCKKVNVVLVKSQNASDDIITWDELQTRKDIVSYEILERDNFFTWRAKAKVCFKRTKNVNMNMSKEERFLYIYMNYRGLALLEKNEYTFYLSFLCKRLNRCTLYNMLMQNENSDRI</sequence>
<organism evidence="1">
    <name type="scientific">Sulfolobales Beppu filamentous phage 1</name>
    <dbReference type="NCBI Taxonomy" id="2493122"/>
    <lineage>
        <taxon>Viruses</taxon>
        <taxon>Adnaviria</taxon>
        <taxon>Zilligvirae</taxon>
        <taxon>Taleaviricota</taxon>
        <taxon>Tokiviricetes</taxon>
        <taxon>Ligamenvirales</taxon>
        <taxon>Lipothrixviridae</taxon>
        <taxon>Alphalipothrixvirus</taxon>
        <taxon>Alphalipothrixvirus beppuense</taxon>
    </lineage>
</organism>
<dbReference type="Proteomes" id="UP000267912">
    <property type="component" value="Segment"/>
</dbReference>
<proteinExistence type="predicted"/>
<name>A0A3S8NEL4_9VIRU</name>
<evidence type="ECO:0000313" key="1">
    <source>
        <dbReference type="EMBL" id="AZI75719.1"/>
    </source>
</evidence>
<gene>
    <name evidence="1" type="ORF">SBFV1_gp18</name>
</gene>